<keyword evidence="2" id="KW-1185">Reference proteome</keyword>
<reference evidence="1 2" key="1">
    <citation type="journal article" date="2023" name="G3 (Bethesda)">
        <title>A chromosome-length genome assembly and annotation of blackberry (Rubus argutus, cv. 'Hillquist').</title>
        <authorList>
            <person name="Bruna T."/>
            <person name="Aryal R."/>
            <person name="Dudchenko O."/>
            <person name="Sargent D.J."/>
            <person name="Mead D."/>
            <person name="Buti M."/>
            <person name="Cavallini A."/>
            <person name="Hytonen T."/>
            <person name="Andres J."/>
            <person name="Pham M."/>
            <person name="Weisz D."/>
            <person name="Mascagni F."/>
            <person name="Usai G."/>
            <person name="Natali L."/>
            <person name="Bassil N."/>
            <person name="Fernandez G.E."/>
            <person name="Lomsadze A."/>
            <person name="Armour M."/>
            <person name="Olukolu B."/>
            <person name="Poorten T."/>
            <person name="Britton C."/>
            <person name="Davik J."/>
            <person name="Ashrafi H."/>
            <person name="Aiden E.L."/>
            <person name="Borodovsky M."/>
            <person name="Worthington M."/>
        </authorList>
    </citation>
    <scope>NUCLEOTIDE SEQUENCE [LARGE SCALE GENOMIC DNA]</scope>
    <source>
        <strain evidence="1">PI 553951</strain>
    </source>
</reference>
<sequence>MATRKSGTVSLKLLIDSKHQKVLFAEAGKDFVDFLFTLLSLPIGTVIRLLSKDGMVGSLGKLYESVENLSDTYTQPNLDKDILLKPKASVDGPNILGLLNNVESTAKNAFYMCSQNCSNNTPYPNFGGSSSYGASSVAASSHRYVTENPKERCPQCNNSMSSQATYVGPLKTTGATPGAGAAGYVKGVVTYMIMDDLEVKPMSTISSITMLNRFNVKDVGALEEKVVGLGMHEGVKLLKESLQSKSVLTNVFLGKKAAEYVNISPYE</sequence>
<evidence type="ECO:0000313" key="1">
    <source>
        <dbReference type="EMBL" id="KAK9913410.1"/>
    </source>
</evidence>
<accession>A0AAW1VZP8</accession>
<dbReference type="AlphaFoldDB" id="A0AAW1VZP8"/>
<name>A0AAW1VZP8_RUBAR</name>
<proteinExistence type="predicted"/>
<dbReference type="EMBL" id="JBEDUW010000007">
    <property type="protein sequence ID" value="KAK9913410.1"/>
    <property type="molecule type" value="Genomic_DNA"/>
</dbReference>
<comment type="caution">
    <text evidence="1">The sequence shown here is derived from an EMBL/GenBank/DDBJ whole genome shotgun (WGS) entry which is preliminary data.</text>
</comment>
<gene>
    <name evidence="1" type="ORF">M0R45_037228</name>
</gene>
<evidence type="ECO:0008006" key="3">
    <source>
        <dbReference type="Google" id="ProtNLM"/>
    </source>
</evidence>
<dbReference type="PANTHER" id="PTHR33103">
    <property type="entry name" value="OS01G0153900 PROTEIN"/>
    <property type="match status" value="1"/>
</dbReference>
<dbReference type="Proteomes" id="UP001457282">
    <property type="component" value="Unassembled WGS sequence"/>
</dbReference>
<dbReference type="PANTHER" id="PTHR33103:SF19">
    <property type="entry name" value="OS09G0544700 PROTEIN"/>
    <property type="match status" value="1"/>
</dbReference>
<evidence type="ECO:0000313" key="2">
    <source>
        <dbReference type="Proteomes" id="UP001457282"/>
    </source>
</evidence>
<dbReference type="InterPro" id="IPR007750">
    <property type="entry name" value="DUF674"/>
</dbReference>
<dbReference type="Pfam" id="PF05056">
    <property type="entry name" value="DUF674"/>
    <property type="match status" value="1"/>
</dbReference>
<organism evidence="1 2">
    <name type="scientific">Rubus argutus</name>
    <name type="common">Southern blackberry</name>
    <dbReference type="NCBI Taxonomy" id="59490"/>
    <lineage>
        <taxon>Eukaryota</taxon>
        <taxon>Viridiplantae</taxon>
        <taxon>Streptophyta</taxon>
        <taxon>Embryophyta</taxon>
        <taxon>Tracheophyta</taxon>
        <taxon>Spermatophyta</taxon>
        <taxon>Magnoliopsida</taxon>
        <taxon>eudicotyledons</taxon>
        <taxon>Gunneridae</taxon>
        <taxon>Pentapetalae</taxon>
        <taxon>rosids</taxon>
        <taxon>fabids</taxon>
        <taxon>Rosales</taxon>
        <taxon>Rosaceae</taxon>
        <taxon>Rosoideae</taxon>
        <taxon>Rosoideae incertae sedis</taxon>
        <taxon>Rubus</taxon>
    </lineage>
</organism>
<protein>
    <recommendedName>
        <fullName evidence="3">DUF674 domain-containing protein</fullName>
    </recommendedName>
</protein>